<dbReference type="Gene3D" id="2.30.42.10">
    <property type="match status" value="1"/>
</dbReference>
<keyword evidence="10 11" id="KW-0472">Membrane</keyword>
<accession>A0A1H6FVV4</accession>
<feature type="transmembrane region" description="Helical" evidence="11">
    <location>
        <begin position="280"/>
        <end position="300"/>
    </location>
</feature>
<evidence type="ECO:0000256" key="7">
    <source>
        <dbReference type="ARBA" id="ARBA00022833"/>
    </source>
</evidence>
<keyword evidence="6" id="KW-0378">Hydrolase</keyword>
<comment type="cofactor">
    <cofactor evidence="1">
        <name>Zn(2+)</name>
        <dbReference type="ChEBI" id="CHEBI:29105"/>
    </cofactor>
</comment>
<reference evidence="14" key="1">
    <citation type="submission" date="2016-10" db="EMBL/GenBank/DDBJ databases">
        <authorList>
            <person name="Varghese N."/>
            <person name="Submissions S."/>
        </authorList>
    </citation>
    <scope>NUCLEOTIDE SEQUENCE [LARGE SCALE GENOMIC DNA]</scope>
    <source>
        <strain evidence="14">ATCC 35263</strain>
    </source>
</reference>
<evidence type="ECO:0000313" key="14">
    <source>
        <dbReference type="Proteomes" id="UP000222056"/>
    </source>
</evidence>
<evidence type="ECO:0000256" key="3">
    <source>
        <dbReference type="ARBA" id="ARBA00007931"/>
    </source>
</evidence>
<proteinExistence type="inferred from homology"/>
<keyword evidence="9" id="KW-0482">Metalloprotease</keyword>
<keyword evidence="4 13" id="KW-0645">Protease</keyword>
<dbReference type="PANTHER" id="PTHR42837">
    <property type="entry name" value="REGULATOR OF SIGMA-E PROTEASE RSEP"/>
    <property type="match status" value="1"/>
</dbReference>
<evidence type="ECO:0000256" key="9">
    <source>
        <dbReference type="ARBA" id="ARBA00023049"/>
    </source>
</evidence>
<dbReference type="OrthoDB" id="9782003at2"/>
<dbReference type="Proteomes" id="UP000222056">
    <property type="component" value="Unassembled WGS sequence"/>
</dbReference>
<dbReference type="GO" id="GO:0006508">
    <property type="term" value="P:proteolysis"/>
    <property type="evidence" value="ECO:0007669"/>
    <property type="project" value="UniProtKB-KW"/>
</dbReference>
<dbReference type="InterPro" id="IPR036034">
    <property type="entry name" value="PDZ_sf"/>
</dbReference>
<dbReference type="InterPro" id="IPR008915">
    <property type="entry name" value="Peptidase_M50"/>
</dbReference>
<evidence type="ECO:0000256" key="2">
    <source>
        <dbReference type="ARBA" id="ARBA00004141"/>
    </source>
</evidence>
<comment type="subcellular location">
    <subcellularLocation>
        <location evidence="2">Membrane</location>
        <topology evidence="2">Multi-pass membrane protein</topology>
    </subcellularLocation>
</comment>
<dbReference type="EMBL" id="FNWJ01000002">
    <property type="protein sequence ID" value="SEH14562.1"/>
    <property type="molecule type" value="Genomic_DNA"/>
</dbReference>
<keyword evidence="5 11" id="KW-0812">Transmembrane</keyword>
<evidence type="ECO:0000256" key="1">
    <source>
        <dbReference type="ARBA" id="ARBA00001947"/>
    </source>
</evidence>
<dbReference type="InterPro" id="IPR004387">
    <property type="entry name" value="Pept_M50_Zn"/>
</dbReference>
<keyword evidence="8 11" id="KW-1133">Transmembrane helix</keyword>
<dbReference type="Pfam" id="PF02163">
    <property type="entry name" value="Peptidase_M50"/>
    <property type="match status" value="1"/>
</dbReference>
<keyword evidence="7" id="KW-0862">Zinc</keyword>
<dbReference type="RefSeq" id="WP_093118084.1">
    <property type="nucleotide sequence ID" value="NZ_FNWJ01000002.1"/>
</dbReference>
<gene>
    <name evidence="13" type="ORF">SAMN02745716_1671</name>
</gene>
<evidence type="ECO:0000256" key="5">
    <source>
        <dbReference type="ARBA" id="ARBA00022692"/>
    </source>
</evidence>
<evidence type="ECO:0000256" key="6">
    <source>
        <dbReference type="ARBA" id="ARBA00022801"/>
    </source>
</evidence>
<evidence type="ECO:0000256" key="10">
    <source>
        <dbReference type="ARBA" id="ARBA00023136"/>
    </source>
</evidence>
<dbReference type="SUPFAM" id="SSF50156">
    <property type="entry name" value="PDZ domain-like"/>
    <property type="match status" value="1"/>
</dbReference>
<keyword evidence="14" id="KW-1185">Reference proteome</keyword>
<organism evidence="13 14">
    <name type="scientific">Thermoleophilum album</name>
    <dbReference type="NCBI Taxonomy" id="29539"/>
    <lineage>
        <taxon>Bacteria</taxon>
        <taxon>Bacillati</taxon>
        <taxon>Actinomycetota</taxon>
        <taxon>Thermoleophilia</taxon>
        <taxon>Thermoleophilales</taxon>
        <taxon>Thermoleophilaceae</taxon>
        <taxon>Thermoleophilum</taxon>
    </lineage>
</organism>
<dbReference type="STRING" id="29539.SAMN02745716_1671"/>
<dbReference type="AlphaFoldDB" id="A0A1H6FVV4"/>
<evidence type="ECO:0000313" key="13">
    <source>
        <dbReference type="EMBL" id="SEH14562.1"/>
    </source>
</evidence>
<feature type="domain" description="Peptidase M50" evidence="12">
    <location>
        <begin position="7"/>
        <end position="339"/>
    </location>
</feature>
<comment type="similarity">
    <text evidence="3">Belongs to the peptidase M50B family.</text>
</comment>
<feature type="transmembrane region" description="Helical" evidence="11">
    <location>
        <begin position="93"/>
        <end position="116"/>
    </location>
</feature>
<dbReference type="GO" id="GO:0004222">
    <property type="term" value="F:metalloendopeptidase activity"/>
    <property type="evidence" value="ECO:0007669"/>
    <property type="project" value="InterPro"/>
</dbReference>
<dbReference type="PANTHER" id="PTHR42837:SF2">
    <property type="entry name" value="MEMBRANE METALLOPROTEASE ARASP2, CHLOROPLASTIC-RELATED"/>
    <property type="match status" value="1"/>
</dbReference>
<dbReference type="CDD" id="cd06163">
    <property type="entry name" value="S2P-M50_PDZ_RseP-like"/>
    <property type="match status" value="1"/>
</dbReference>
<dbReference type="GO" id="GO:0016020">
    <property type="term" value="C:membrane"/>
    <property type="evidence" value="ECO:0007669"/>
    <property type="project" value="UniProtKB-SubCell"/>
</dbReference>
<evidence type="ECO:0000259" key="12">
    <source>
        <dbReference type="Pfam" id="PF02163"/>
    </source>
</evidence>
<evidence type="ECO:0000256" key="11">
    <source>
        <dbReference type="SAM" id="Phobius"/>
    </source>
</evidence>
<name>A0A1H6FVV4_THEAL</name>
<sequence>MSWLLAFAGFAALIVIHELGHFAAAKATGMRVERFSLFFPPTIARVRRGETEYALGLLPLGGYVKITGMNPEEELPPEVRARAYFAQPVWKRVVVILAGPAMNLLLAFLLMFIFFWQIGPREPSRVIAAVESGFPAAGVLRPGDEIVAVDGRRGDALVLARTLQRHRCAGPPRAGCAAAEPARLTVRRDGRTFTIAVRPVYDPQTRRMRVGFRFGADGPRDPLPFATSVSVAARNFWFVARETAALPLRLFDAERRREISSVVGGYEVTRRTIVADAADALPIIAIISLSLAIVNLFPFLPLDGGHVFWALVEKVRRRPVPVAVMERAGAIGFALVLMLFLIGLTNDIDRLAGEGFQVR</sequence>
<protein>
    <submittedName>
        <fullName evidence="13">Regulator of sigma E protease</fullName>
    </submittedName>
</protein>
<feature type="transmembrane region" description="Helical" evidence="11">
    <location>
        <begin position="320"/>
        <end position="342"/>
    </location>
</feature>
<evidence type="ECO:0000256" key="8">
    <source>
        <dbReference type="ARBA" id="ARBA00022989"/>
    </source>
</evidence>
<evidence type="ECO:0000256" key="4">
    <source>
        <dbReference type="ARBA" id="ARBA00022670"/>
    </source>
</evidence>